<evidence type="ECO:0000313" key="2">
    <source>
        <dbReference type="Proteomes" id="UP000501900"/>
    </source>
</evidence>
<reference evidence="1 2" key="1">
    <citation type="submission" date="2020-03" db="EMBL/GenBank/DDBJ databases">
        <title>The Isolation and Genome Sequence of a Novel Cyanophage S-H34 from the Huanghai Sea, China.</title>
        <authorList>
            <person name="Jiang T."/>
        </authorList>
    </citation>
    <scope>NUCLEOTIDE SEQUENCE [LARGE SCALE GENOMIC DNA]</scope>
</reference>
<protein>
    <submittedName>
        <fullName evidence="1">Baseplate assembly chaperone</fullName>
    </submittedName>
</protein>
<sequence length="235" mass="26760">MALPKPSRPEYTATIPSTGKRVKYQPFTVKEEKVLILAAESQDLDEVSNAISNVLSKCINSPADFDVNKLALFDIEFLFLRARAKSIGETIKLNITDPNDETYTVQHELNIDDIKVEKNKDHKDLIEVSEDCKIKMRYPGLEFFAEGLKVDNIQESTQTVAKCVGQLVIGDEVYNREDLTDAEIEEWLDDLTTAQYAKIMEFFVTMPKLRHTIKLKNRKTGEDFSTVLEGLADFF</sequence>
<proteinExistence type="predicted"/>
<dbReference type="KEGG" id="vg:77946948"/>
<dbReference type="Pfam" id="PF12322">
    <property type="entry name" value="T4_baseplate"/>
    <property type="match status" value="1"/>
</dbReference>
<accession>A0A6G8R6M9</accession>
<dbReference type="RefSeq" id="YP_010670738.1">
    <property type="nucleotide sequence ID" value="NC_070965.1"/>
</dbReference>
<dbReference type="GeneID" id="77946948"/>
<organism evidence="1 2">
    <name type="scientific">Synechococcus phage S-H34</name>
    <dbReference type="NCBI Taxonomy" id="2718942"/>
    <lineage>
        <taxon>Viruses</taxon>
        <taxon>Duplodnaviria</taxon>
        <taxon>Heunggongvirae</taxon>
        <taxon>Uroviricota</taxon>
        <taxon>Caudoviricetes</taxon>
        <taxon>Pantevenvirales</taxon>
        <taxon>Kyanoviridae</taxon>
        <taxon>Makaravirus</taxon>
        <taxon>Makaravirus thirtyfour</taxon>
    </lineage>
</organism>
<evidence type="ECO:0000313" key="1">
    <source>
        <dbReference type="EMBL" id="QIN97070.1"/>
    </source>
</evidence>
<dbReference type="InterPro" id="IPR024364">
    <property type="entry name" value="Baseplate_phage_T4-like"/>
</dbReference>
<keyword evidence="2" id="KW-1185">Reference proteome</keyword>
<dbReference type="Proteomes" id="UP000501900">
    <property type="component" value="Genome"/>
</dbReference>
<name>A0A6G8R6M9_9CAUD</name>
<dbReference type="EMBL" id="MT162467">
    <property type="protein sequence ID" value="QIN97070.1"/>
    <property type="molecule type" value="Genomic_DNA"/>
</dbReference>